<accession>A0AB38A5R9</accession>
<organism evidence="2 3">
    <name type="scientific">Atopobium minutum</name>
    <dbReference type="NCBI Taxonomy" id="1381"/>
    <lineage>
        <taxon>Bacteria</taxon>
        <taxon>Bacillati</taxon>
        <taxon>Actinomycetota</taxon>
        <taxon>Coriobacteriia</taxon>
        <taxon>Coriobacteriales</taxon>
        <taxon>Atopobiaceae</taxon>
        <taxon>Atopobium</taxon>
    </lineage>
</organism>
<evidence type="ECO:0000313" key="3">
    <source>
        <dbReference type="Proteomes" id="UP000183687"/>
    </source>
</evidence>
<dbReference type="CDD" id="cd02230">
    <property type="entry name" value="cupin_HP0902-like"/>
    <property type="match status" value="1"/>
</dbReference>
<dbReference type="Proteomes" id="UP000183687">
    <property type="component" value="Unassembled WGS sequence"/>
</dbReference>
<name>A0AB38A5R9_9ACTN</name>
<feature type="domain" description="Cupin type-2" evidence="1">
    <location>
        <begin position="56"/>
        <end position="124"/>
    </location>
</feature>
<dbReference type="InterPro" id="IPR011051">
    <property type="entry name" value="RmlC_Cupin_sf"/>
</dbReference>
<protein>
    <submittedName>
        <fullName evidence="2">Cupin domain-containing protein</fullName>
    </submittedName>
</protein>
<dbReference type="PANTHER" id="PTHR37694">
    <property type="entry name" value="SLR8022 PROTEIN"/>
    <property type="match status" value="1"/>
</dbReference>
<dbReference type="SUPFAM" id="SSF51182">
    <property type="entry name" value="RmlC-like cupins"/>
    <property type="match status" value="1"/>
</dbReference>
<dbReference type="EMBL" id="FNSH01000001">
    <property type="protein sequence ID" value="SEB54573.1"/>
    <property type="molecule type" value="Genomic_DNA"/>
</dbReference>
<dbReference type="InterPro" id="IPR014710">
    <property type="entry name" value="RmlC-like_jellyroll"/>
</dbReference>
<dbReference type="Gene3D" id="2.60.120.10">
    <property type="entry name" value="Jelly Rolls"/>
    <property type="match status" value="1"/>
</dbReference>
<reference evidence="2 3" key="1">
    <citation type="submission" date="2016-10" db="EMBL/GenBank/DDBJ databases">
        <authorList>
            <person name="Varghese N."/>
            <person name="Submissions S."/>
        </authorList>
    </citation>
    <scope>NUCLEOTIDE SEQUENCE [LARGE SCALE GENOMIC DNA]</scope>
    <source>
        <strain evidence="2 3">DSM 20586</strain>
    </source>
</reference>
<proteinExistence type="predicted"/>
<gene>
    <name evidence="2" type="ORF">SAMN04489746_0563</name>
</gene>
<evidence type="ECO:0000259" key="1">
    <source>
        <dbReference type="Pfam" id="PF07883"/>
    </source>
</evidence>
<dbReference type="AlphaFoldDB" id="A0AB38A5R9"/>
<dbReference type="InterPro" id="IPR013096">
    <property type="entry name" value="Cupin_2"/>
</dbReference>
<dbReference type="RefSeq" id="WP_002563336.1">
    <property type="nucleotide sequence ID" value="NZ_CALJSN010000006.1"/>
</dbReference>
<evidence type="ECO:0000313" key="2">
    <source>
        <dbReference type="EMBL" id="SEB54573.1"/>
    </source>
</evidence>
<sequence length="127" mass="13416">MEDTSAPAPDVVGQPEGPIKNIAIAHPLVLKDQVDYAPAQIVSKTLVQNDQVSITLFSFDAGQQIASHIAGGDAFATVLEGQGSITIDDAQYFVSEGQSLIMPLGHPHAVCAVTNFKMLLVVVYPSK</sequence>
<dbReference type="Pfam" id="PF07883">
    <property type="entry name" value="Cupin_2"/>
    <property type="match status" value="1"/>
</dbReference>
<dbReference type="PANTHER" id="PTHR37694:SF1">
    <property type="entry name" value="SLR8022 PROTEIN"/>
    <property type="match status" value="1"/>
</dbReference>
<comment type="caution">
    <text evidence="2">The sequence shown here is derived from an EMBL/GenBank/DDBJ whole genome shotgun (WGS) entry which is preliminary data.</text>
</comment>